<feature type="transmembrane region" description="Helical" evidence="33">
    <location>
        <begin position="388"/>
        <end position="410"/>
    </location>
</feature>
<dbReference type="InterPro" id="IPR031688">
    <property type="entry name" value="CAC1F_C"/>
</dbReference>
<keyword evidence="19" id="KW-1015">Disulfide bond</keyword>
<dbReference type="GO" id="GO:0030425">
    <property type="term" value="C:dendrite"/>
    <property type="evidence" value="ECO:0007669"/>
    <property type="project" value="UniProtKB-SubCell"/>
</dbReference>
<evidence type="ECO:0000256" key="28">
    <source>
        <dbReference type="ARBA" id="ARBA00045450"/>
    </source>
</evidence>
<comment type="function">
    <text evidence="31">Voltage-sensitive calcium channels (VSCC) mediate the entry of calcium ions into excitable cells and are also involved in a variety of calcium-dependent processes, including muscle contraction, hormone or neurotransmitter release, gene expression, cell motility, cell division and cell death.</text>
</comment>
<proteinExistence type="inferred from homology"/>
<dbReference type="FunFam" id="1.20.120.350:FF:000020">
    <property type="entry name" value="Voltage-dependent L-type calcium channel subunit alpha"/>
    <property type="match status" value="1"/>
</dbReference>
<evidence type="ECO:0000256" key="13">
    <source>
        <dbReference type="ARBA" id="ARBA00022860"/>
    </source>
</evidence>
<evidence type="ECO:0000256" key="16">
    <source>
        <dbReference type="ARBA" id="ARBA00023018"/>
    </source>
</evidence>
<feature type="transmembrane region" description="Helical" evidence="33">
    <location>
        <begin position="1272"/>
        <end position="1295"/>
    </location>
</feature>
<comment type="catalytic activity">
    <reaction evidence="27">
        <text>Ca(2+)(in) = Ca(2+)(out)</text>
        <dbReference type="Rhea" id="RHEA:29671"/>
        <dbReference type="ChEBI" id="CHEBI:29108"/>
    </reaction>
</comment>
<evidence type="ECO:0000256" key="4">
    <source>
        <dbReference type="ARBA" id="ARBA00022448"/>
    </source>
</evidence>
<evidence type="ECO:0000256" key="8">
    <source>
        <dbReference type="ARBA" id="ARBA00022673"/>
    </source>
</evidence>
<evidence type="ECO:0000256" key="22">
    <source>
        <dbReference type="ARBA" id="ARBA00023273"/>
    </source>
</evidence>
<feature type="transmembrane region" description="Helical" evidence="33">
    <location>
        <begin position="1039"/>
        <end position="1068"/>
    </location>
</feature>
<evidence type="ECO:0000256" key="1">
    <source>
        <dbReference type="ARBA" id="ARBA00004279"/>
    </source>
</evidence>
<dbReference type="FunFam" id="1.20.120.350:FF:000006">
    <property type="entry name" value="Voltage-dependent L-type calcium channel subunit alpha"/>
    <property type="match status" value="1"/>
</dbReference>
<feature type="transmembrane region" description="Helical" evidence="33">
    <location>
        <begin position="552"/>
        <end position="569"/>
    </location>
</feature>
<dbReference type="InterPro" id="IPR027359">
    <property type="entry name" value="Volt_channel_dom_sf"/>
</dbReference>
<name>A0A8C1LAK8_CYPCA</name>
<feature type="binding site" evidence="29">
    <location>
        <position position="369"/>
    </location>
    <ligand>
        <name>Ca(2+)</name>
        <dbReference type="ChEBI" id="CHEBI:29108"/>
    </ligand>
</feature>
<evidence type="ECO:0000256" key="25">
    <source>
        <dbReference type="ARBA" id="ARBA00024028"/>
    </source>
</evidence>
<accession>A0A8C1LAK8</accession>
<dbReference type="Pfam" id="PF16885">
    <property type="entry name" value="CAC1F_C"/>
    <property type="match status" value="1"/>
</dbReference>
<evidence type="ECO:0000256" key="12">
    <source>
        <dbReference type="ARBA" id="ARBA00022837"/>
    </source>
</evidence>
<dbReference type="FunFam" id="1.10.287.70:FF:000021">
    <property type="entry name" value="Voltage-dependent L-type calcium channel subunit alpha"/>
    <property type="match status" value="1"/>
</dbReference>
<dbReference type="GO" id="GO:0046872">
    <property type="term" value="F:metal ion binding"/>
    <property type="evidence" value="ECO:0007669"/>
    <property type="project" value="UniProtKB-KW"/>
</dbReference>
<dbReference type="GO" id="GO:0005516">
    <property type="term" value="F:calmodulin binding"/>
    <property type="evidence" value="ECO:0007669"/>
    <property type="project" value="UniProtKB-KW"/>
</dbReference>
<evidence type="ECO:0000256" key="7">
    <source>
        <dbReference type="ARBA" id="ARBA00022568"/>
    </source>
</evidence>
<dbReference type="GO" id="GO:0008331">
    <property type="term" value="F:high voltage-gated calcium channel activity"/>
    <property type="evidence" value="ECO:0007669"/>
    <property type="project" value="TreeGrafter"/>
</dbReference>
<dbReference type="Gene3D" id="1.10.287.70">
    <property type="match status" value="4"/>
</dbReference>
<feature type="compositionally biased region" description="Low complexity" evidence="32">
    <location>
        <begin position="1"/>
        <end position="20"/>
    </location>
</feature>
<keyword evidence="4" id="KW-0813">Transport</keyword>
<comment type="subcellular location">
    <subcellularLocation>
        <location evidence="24">Cell membrane</location>
        <location evidence="24">Sarcolemma</location>
        <location evidence="24">T-tubule</location>
    </subcellularLocation>
    <subcellularLocation>
        <location evidence="2">Cell membrane</location>
        <location evidence="2">Sarcolemma</location>
        <topology evidence="2">Multi-pass membrane protein</topology>
    </subcellularLocation>
    <subcellularLocation>
        <location evidence="1">Cell projection</location>
        <location evidence="1">Dendrite</location>
    </subcellularLocation>
    <subcellularLocation>
        <location evidence="31">Membrane</location>
        <topology evidence="31">Multi-pass membrane protein</topology>
    </subcellularLocation>
    <subcellularLocation>
        <location evidence="3">Perikaryon</location>
    </subcellularLocation>
    <subcellularLocation>
        <location evidence="26">Postsynaptic density membrane</location>
    </subcellularLocation>
</comment>
<feature type="compositionally biased region" description="Basic and acidic residues" evidence="32">
    <location>
        <begin position="808"/>
        <end position="831"/>
    </location>
</feature>
<feature type="compositionally biased region" description="Low complexity" evidence="32">
    <location>
        <begin position="1767"/>
        <end position="1785"/>
    </location>
</feature>
<dbReference type="FunFam" id="1.10.238.10:FF:000063">
    <property type="entry name" value="Voltage-dependent N-type calcium channel subunit alpha"/>
    <property type="match status" value="1"/>
</dbReference>
<dbReference type="PANTHER" id="PTHR45628:SF10">
    <property type="entry name" value="VOLTAGE-DEPENDENT L-TYPE CALCIUM CHANNEL SUBUNIT ALPHA-1C"/>
    <property type="match status" value="1"/>
</dbReference>
<dbReference type="PRINTS" id="PR01635">
    <property type="entry name" value="LVDCCALPHA1C"/>
</dbReference>
<evidence type="ECO:0000256" key="11">
    <source>
        <dbReference type="ARBA" id="ARBA00022737"/>
    </source>
</evidence>
<feature type="transmembrane region" description="Helical" evidence="33">
    <location>
        <begin position="681"/>
        <end position="700"/>
    </location>
</feature>
<evidence type="ECO:0000256" key="27">
    <source>
        <dbReference type="ARBA" id="ARBA00036634"/>
    </source>
</evidence>
<reference evidence="35" key="2">
    <citation type="submission" date="2025-09" db="UniProtKB">
        <authorList>
            <consortium name="Ensembl"/>
        </authorList>
    </citation>
    <scope>IDENTIFICATION</scope>
</reference>
<evidence type="ECO:0000256" key="10">
    <source>
        <dbReference type="ARBA" id="ARBA00022723"/>
    </source>
</evidence>
<dbReference type="InterPro" id="IPR031649">
    <property type="entry name" value="GPHH_dom"/>
</dbReference>
<dbReference type="GO" id="GO:0098703">
    <property type="term" value="P:calcium ion import across plasma membrane"/>
    <property type="evidence" value="ECO:0007669"/>
    <property type="project" value="TreeGrafter"/>
</dbReference>
<feature type="transmembrane region" description="Helical" evidence="33">
    <location>
        <begin position="271"/>
        <end position="293"/>
    </location>
</feature>
<dbReference type="PANTHER" id="PTHR45628">
    <property type="entry name" value="VOLTAGE-DEPENDENT CALCIUM CHANNEL TYPE A SUBUNIT ALPHA-1"/>
    <property type="match status" value="1"/>
</dbReference>
<keyword evidence="10 29" id="KW-0479">Metal-binding</keyword>
<feature type="transmembrane region" description="Helical" evidence="33">
    <location>
        <begin position="199"/>
        <end position="215"/>
    </location>
</feature>
<evidence type="ECO:0000256" key="3">
    <source>
        <dbReference type="ARBA" id="ARBA00004484"/>
    </source>
</evidence>
<keyword evidence="7 31" id="KW-0109">Calcium transport</keyword>
<feature type="transmembrane region" description="Helical" evidence="33">
    <location>
        <begin position="960"/>
        <end position="981"/>
    </location>
</feature>
<feature type="transmembrane region" description="Helical" evidence="33">
    <location>
        <begin position="751"/>
        <end position="778"/>
    </location>
</feature>
<evidence type="ECO:0000256" key="6">
    <source>
        <dbReference type="ARBA" id="ARBA00022553"/>
    </source>
</evidence>
<dbReference type="FunFam" id="1.10.287.70:FF:000007">
    <property type="entry name" value="Voltage-dependent L-type calcium channel subunit alpha"/>
    <property type="match status" value="1"/>
</dbReference>
<evidence type="ECO:0000256" key="21">
    <source>
        <dbReference type="ARBA" id="ARBA00023257"/>
    </source>
</evidence>
<feature type="transmembrane region" description="Helical" evidence="33">
    <location>
        <begin position="1242"/>
        <end position="1260"/>
    </location>
</feature>
<keyword evidence="8 31" id="KW-0107">Calcium channel</keyword>
<feature type="binding site" evidence="29">
    <location>
        <position position="731"/>
    </location>
    <ligand>
        <name>Ca(2+)</name>
        <dbReference type="ChEBI" id="CHEBI:29108"/>
    </ligand>
</feature>
<keyword evidence="16" id="KW-0770">Synapse</keyword>
<keyword evidence="15 33" id="KW-1133">Transmembrane helix</keyword>
<dbReference type="Pfam" id="PF16905">
    <property type="entry name" value="GPHH"/>
    <property type="match status" value="1"/>
</dbReference>
<feature type="transmembrane region" description="Helical" evidence="33">
    <location>
        <begin position="168"/>
        <end position="187"/>
    </location>
</feature>
<dbReference type="PRINTS" id="PR01630">
    <property type="entry name" value="LVDCCALPHA1"/>
</dbReference>
<feature type="region of interest" description="Disordered" evidence="32">
    <location>
        <begin position="1"/>
        <end position="44"/>
    </location>
</feature>
<dbReference type="FunFam" id="1.20.120.350:FF:000010">
    <property type="entry name" value="Voltage-dependent L-type calcium channel subunit alpha"/>
    <property type="match status" value="1"/>
</dbReference>
<evidence type="ECO:0000256" key="5">
    <source>
        <dbReference type="ARBA" id="ARBA00022475"/>
    </source>
</evidence>
<dbReference type="GO" id="GO:0007154">
    <property type="term" value="P:cell communication"/>
    <property type="evidence" value="ECO:0007669"/>
    <property type="project" value="UniProtKB-ARBA"/>
</dbReference>
<keyword evidence="18 33" id="KW-0472">Membrane</keyword>
<evidence type="ECO:0000256" key="14">
    <source>
        <dbReference type="ARBA" id="ARBA00022882"/>
    </source>
</evidence>
<evidence type="ECO:0000256" key="17">
    <source>
        <dbReference type="ARBA" id="ARBA00023065"/>
    </source>
</evidence>
<feature type="compositionally biased region" description="Basic residues" evidence="32">
    <location>
        <begin position="83"/>
        <end position="94"/>
    </location>
</feature>
<dbReference type="PRINTS" id="PR00167">
    <property type="entry name" value="CACHANNEL"/>
</dbReference>
<evidence type="ECO:0000256" key="20">
    <source>
        <dbReference type="ARBA" id="ARBA00023180"/>
    </source>
</evidence>
<evidence type="ECO:0000256" key="18">
    <source>
        <dbReference type="ARBA" id="ARBA00023136"/>
    </source>
</evidence>
<organism evidence="35 36">
    <name type="scientific">Cyprinus carpio</name>
    <name type="common">Common carp</name>
    <dbReference type="NCBI Taxonomy" id="7962"/>
    <lineage>
        <taxon>Eukaryota</taxon>
        <taxon>Metazoa</taxon>
        <taxon>Chordata</taxon>
        <taxon>Craniata</taxon>
        <taxon>Vertebrata</taxon>
        <taxon>Euteleostomi</taxon>
        <taxon>Actinopterygii</taxon>
        <taxon>Neopterygii</taxon>
        <taxon>Teleostei</taxon>
        <taxon>Ostariophysi</taxon>
        <taxon>Cypriniformes</taxon>
        <taxon>Cyprinidae</taxon>
        <taxon>Cyprininae</taxon>
        <taxon>Cyprinus</taxon>
    </lineage>
</organism>
<feature type="glycosylation site" description="N-linked (GlcNAc...) asparagine" evidence="30">
    <location>
        <position position="334"/>
    </location>
</feature>
<keyword evidence="36" id="KW-1185">Reference proteome</keyword>
<dbReference type="InterPro" id="IPR002077">
    <property type="entry name" value="VDCCAlpha1"/>
</dbReference>
<evidence type="ECO:0000313" key="35">
    <source>
        <dbReference type="Ensembl" id="ENSCCRP00010058423.1"/>
    </source>
</evidence>
<feature type="region of interest" description="Disordered" evidence="32">
    <location>
        <begin position="1738"/>
        <end position="1807"/>
    </location>
</feature>
<keyword evidence="6" id="KW-0597">Phosphoprotein</keyword>
<dbReference type="InterPro" id="IPR005451">
    <property type="entry name" value="VDCC_L_a1csu"/>
</dbReference>
<evidence type="ECO:0000313" key="36">
    <source>
        <dbReference type="Proteomes" id="UP000694427"/>
    </source>
</evidence>
<evidence type="ECO:0000256" key="30">
    <source>
        <dbReference type="PIRSR" id="PIRSR602077-3"/>
    </source>
</evidence>
<feature type="transmembrane region" description="Helical" evidence="33">
    <location>
        <begin position="589"/>
        <end position="612"/>
    </location>
</feature>
<evidence type="ECO:0000256" key="19">
    <source>
        <dbReference type="ARBA" id="ARBA00023157"/>
    </source>
</evidence>
<dbReference type="FunFam" id="1.20.120.350:FF:000001">
    <property type="entry name" value="Voltage-dependent L-type calcium channel subunit alpha"/>
    <property type="match status" value="1"/>
</dbReference>
<keyword evidence="13" id="KW-0112">Calmodulin-binding</keyword>
<feature type="transmembrane region" description="Helical" evidence="33">
    <location>
        <begin position="1374"/>
        <end position="1396"/>
    </location>
</feature>
<feature type="region of interest" description="Disordered" evidence="32">
    <location>
        <begin position="72"/>
        <end position="101"/>
    </location>
</feature>
<keyword evidence="23" id="KW-0407">Ion channel</keyword>
<keyword evidence="11" id="KW-0677">Repeat</keyword>
<dbReference type="Pfam" id="PF08763">
    <property type="entry name" value="Ca_chan_IQ"/>
    <property type="match status" value="1"/>
</dbReference>
<evidence type="ECO:0000259" key="34">
    <source>
        <dbReference type="SMART" id="SM01062"/>
    </source>
</evidence>
<keyword evidence="9 33" id="KW-0812">Transmembrane</keyword>
<feature type="binding site" evidence="29">
    <location>
        <position position="1137"/>
    </location>
    <ligand>
        <name>Ca(2+)</name>
        <dbReference type="ChEBI" id="CHEBI:29108"/>
    </ligand>
</feature>
<evidence type="ECO:0000256" key="29">
    <source>
        <dbReference type="PIRSR" id="PIRSR602077-1"/>
    </source>
</evidence>
<dbReference type="FunFam" id="1.10.287.70:FF:000009">
    <property type="entry name" value="Voltage-dependent L-type calcium channel subunit alpha"/>
    <property type="match status" value="1"/>
</dbReference>
<feature type="transmembrane region" description="Helical" evidence="33">
    <location>
        <begin position="1463"/>
        <end position="1487"/>
    </location>
</feature>
<comment type="similarity">
    <text evidence="25">Belongs to the calcium channel alpha-1 subunit (TC 1.A.1.11) family. CACNA1C subfamily.</text>
</comment>
<keyword evidence="5" id="KW-1003">Cell membrane</keyword>
<dbReference type="SMART" id="SM01062">
    <property type="entry name" value="Ca_chan_IQ"/>
    <property type="match status" value="1"/>
</dbReference>
<evidence type="ECO:0000256" key="32">
    <source>
        <dbReference type="SAM" id="MobiDB-lite"/>
    </source>
</evidence>
<dbReference type="InterPro" id="IPR050599">
    <property type="entry name" value="VDCC_alpha-1_subunit"/>
</dbReference>
<dbReference type="Proteomes" id="UP000694427">
    <property type="component" value="Unplaced"/>
</dbReference>
<feature type="domain" description="Voltage-dependent calcium channel alpha-1 subunit IQ" evidence="34">
    <location>
        <begin position="1621"/>
        <end position="1655"/>
    </location>
</feature>
<evidence type="ECO:0000256" key="23">
    <source>
        <dbReference type="ARBA" id="ARBA00023303"/>
    </source>
</evidence>
<keyword evidence="22" id="KW-0966">Cell projection</keyword>
<dbReference type="GO" id="GO:0023052">
    <property type="term" value="P:signaling"/>
    <property type="evidence" value="ECO:0007669"/>
    <property type="project" value="UniProtKB-ARBA"/>
</dbReference>
<dbReference type="GO" id="GO:0043204">
    <property type="term" value="C:perikaryon"/>
    <property type="evidence" value="ECO:0007669"/>
    <property type="project" value="UniProtKB-SubCell"/>
</dbReference>
<evidence type="ECO:0000256" key="9">
    <source>
        <dbReference type="ARBA" id="ARBA00022692"/>
    </source>
</evidence>
<comment type="function">
    <text evidence="28">Pore-forming, alpha-1C subunit of the voltage-gated calcium channel that gives rise to L-type calcium currents. Mediates influx of calcium ions into the cytoplasm, and thereby triggers calcium release from the sarcoplasm. Plays an important role in excitation-contraction coupling in the heart. Required for normal heart development and normal regulation of heart rhythm. Required for normal contraction of smooth muscle cells in blood vessels and in the intestine. Essential for normal blood pressure regulation via its role in the contraction of arterial smooth muscle cells. Long-lasting (L-type) calcium channels belong to the 'high-voltage activated' (HVA) group.</text>
</comment>
<evidence type="ECO:0000256" key="33">
    <source>
        <dbReference type="SAM" id="Phobius"/>
    </source>
</evidence>
<evidence type="ECO:0000256" key="24">
    <source>
        <dbReference type="ARBA" id="ARBA00024012"/>
    </source>
</evidence>
<dbReference type="SUPFAM" id="SSF81324">
    <property type="entry name" value="Voltage-gated potassium channels"/>
    <property type="match status" value="4"/>
</dbReference>
<keyword evidence="17" id="KW-0406">Ion transport</keyword>
<evidence type="ECO:0000256" key="15">
    <source>
        <dbReference type="ARBA" id="ARBA00022989"/>
    </source>
</evidence>
<dbReference type="InterPro" id="IPR005446">
    <property type="entry name" value="VDCC_L_a1su"/>
</dbReference>
<feature type="region of interest" description="Disordered" evidence="32">
    <location>
        <begin position="789"/>
        <end position="834"/>
    </location>
</feature>
<dbReference type="Gene3D" id="6.10.250.2180">
    <property type="match status" value="1"/>
</dbReference>
<keyword evidence="14 31" id="KW-0851">Voltage-gated channel</keyword>
<protein>
    <recommendedName>
        <fullName evidence="31">Voltage-dependent L-type calcium channel subunit alpha</fullName>
    </recommendedName>
</protein>
<dbReference type="Ensembl" id="ENSCCRT00010064018.1">
    <property type="protein sequence ID" value="ENSCCRP00010058423.1"/>
    <property type="gene ID" value="ENSCCRG00010023938.1"/>
</dbReference>
<evidence type="ECO:0000256" key="26">
    <source>
        <dbReference type="ARBA" id="ARBA00034112"/>
    </source>
</evidence>
<dbReference type="GO" id="GO:0008016">
    <property type="term" value="P:regulation of heart contraction"/>
    <property type="evidence" value="ECO:0007669"/>
    <property type="project" value="UniProtKB-ARBA"/>
</dbReference>
<keyword evidence="21" id="KW-0628">Postsynaptic cell membrane</keyword>
<feature type="transmembrane region" description="Helical" evidence="33">
    <location>
        <begin position="918"/>
        <end position="940"/>
    </location>
</feature>
<keyword evidence="12 29" id="KW-0106">Calcium</keyword>
<dbReference type="GO" id="GO:0005891">
    <property type="term" value="C:voltage-gated calcium channel complex"/>
    <property type="evidence" value="ECO:0007669"/>
    <property type="project" value="InterPro"/>
</dbReference>
<dbReference type="Pfam" id="PF00520">
    <property type="entry name" value="Ion_trans"/>
    <property type="match status" value="4"/>
</dbReference>
<evidence type="ECO:0000256" key="31">
    <source>
        <dbReference type="RuleBase" id="RU003808"/>
    </source>
</evidence>
<dbReference type="InterPro" id="IPR005821">
    <property type="entry name" value="Ion_trans_dom"/>
</dbReference>
<dbReference type="GO" id="GO:0042391">
    <property type="term" value="P:regulation of membrane potential"/>
    <property type="evidence" value="ECO:0007669"/>
    <property type="project" value="UniProtKB-ARBA"/>
</dbReference>
<dbReference type="GO" id="GO:0030315">
    <property type="term" value="C:T-tubule"/>
    <property type="evidence" value="ECO:0007669"/>
    <property type="project" value="UniProtKB-SubCell"/>
</dbReference>
<feature type="transmembrane region" description="Helical" evidence="33">
    <location>
        <begin position="1166"/>
        <end position="1191"/>
    </location>
</feature>
<dbReference type="GO" id="GO:0098839">
    <property type="term" value="C:postsynaptic density membrane"/>
    <property type="evidence" value="ECO:0007669"/>
    <property type="project" value="UniProtKB-SubCell"/>
</dbReference>
<sequence length="2110" mass="236644">MLSFTVSFSSSAGSNYSSPSLAPVPSLNEDERVGGGGGVLGLAPEHIPTPGAPLSWQAAIDAARQAKLMGTSGAPISTASSTQRKRQHYTKPKKQASTASTRPPRALLCLTLKNPIRRACINIVEWKPFEIIILMTIFANCVALAVYIPFPEDDSNATNSNLERVEYLFLIIFTVEAFLKVIAYGLLCHPNAYLRNGWNLLDFIIVVVGLFSAILEQATKGDGGTSMGGKAAGFDVKALRAFRVLRPLRLVSGVPSLQVVLNSIIKAMVPLLHIALLVLFVIIIYAIIGLELFMGKMHRTCFFFKDGLKGPLSEEKPAPCAPSSTHGRHCSMANITQCMMGWAGPNDGITNFDNFAFAMLTVFQCITMEGWTDVLYWMQDAMGYELPWVYFVSLVIFGSFFVLNLVLGVLSGEFSKEREKAKARGDFQKLREKQQLEEDLKGYLDWITQAEDIDPENDDDGLDDDKNEYNLLLGIHCTLSLHLFPSLSHAVSMPASENESVNTDNAPAGDMEGETCCTRMANRISKSKFSRYSRRWNRLCRRTCRAAVKSNVFYWLVIFLVFLNTLTIASEHHQQPDWLTNVQDIANKVLLALFTGEMLLKMYSLGLQAYFVSLFNRFDSFVVCGGILETILVETKIMSPLGISVLRCVRLLRIFKITRYWNSLSNLVASLLNSVRSIASLLLLLFLFIIIFSLLGMQLFGGKFNFDETRRSTFDNFPQSLLTVFQILTGEDWNSVMYDGIMAYGGPSFPGMLVCIYFIILFICGNYILLNVFLAIAVDNLADAESLTSAQKEEEEEKERKKLARTASPEKRQNSEKPPLEDEKKEEKIELKSITSDGETATKKMCLMQLVEFFPKSLSCLFFSAGEEDDEEPEMPVGPRPRPLSDIQLKEKAVPMPEARAFFIFSPNNKFRVLCHKIVNHNIFTNLILFFILLSSISLAAEDPVNNDSFRNQILGYADYVFTGIFTIEIILKMTAYGAFLHKGSFCRNYFNILDLVVVSVSLISSGVQSSAINVVKILRVLRVLRPLRAINRAKGLKHVVQCVFVAIRTIGNIVIVTTLLQFMFACIGVQLFKGKFFYCTDTSKQTHSECRGSYILYKDGNVGKPEKAQRSWENSDFNFDDVLQGMMALFAVSTFEGWPGLLYRAIDSHTEDVGPIYNYRVIISIFFIIYIIIIAFFMMNIFVGFVIVTFQEQGEQEYKNCELDKNQRQCVEYALKARPLRRYIPKNPYQYKVWYVVNSTYFEYLMFTLILLNTICLAMQHHGQSQSFSKAMNILNMLFTGLFTVEMILKLIAFKPRGYFSDPWNVFDFLIVIGSIIDVILSEINGLQNTEDNARISITFFRLFRVMRLVKLLSRGEGIRTLLWTFIKSFQALPYVALLIVMLFFIYAVIGMQMFGKIALRDQSQINRNNNFQTFPQAVLLLFRCATGEAWQEIMLACSPNRPCEKGSEVGHSSEVCGSHFAIIYFVSFYMLCAFLIINLFVAVIMDNFDYLTRDWSILGPHHLDEFKRIWAEYDPEAKGRIKHLDVVTLLRRIQPPLGFGKLCPHRVACKRLVSMNMPLNSDGTVMFNATLFALVRTALRIKTEGNLEQANEELRAIVKKIWKRTSMKLLDQVVPPAGDDEVTVGKFYATFLIQEYFRKFKKRKEQGLVAKIAPKTALSLQAGLRTLHDMGPEIRRAISGDLTVEEELERAMKETVCAASEDDIFRRSGGLFGNHVNYYHQSDGHASFPQSFTTQRPLHISKSGSPGEAESPSHQKLVDSTFTPSSYSSSGSNANINNANNTAIGHRYPKPTVSTVDGHTGPPLTTVPLPRPTWCFPNKRYDEADVGEERKPWQSPRRRAFLCPTALGTYSHTFIIQVSTVISFASNVTLKSSAYLLFNTGRRSSFHLECLRKHNRPDVSQKTALPLHLVHHQALAVAGLSPLLRRSHSPTLFTRLCSTPPASPSGRGGGGPCYQPVPSLRLEGSGSYEKLNSSMPSVNCSSWYSDSNGNHSRSVQRTQRPVSLIVPPVTRRDSTSLSHGSAGSLVEAVLISEGLGRYAQDPSFIQVAKQELADACDMTMEEMENAADNILNANAPPNANGNLLPFIQCRDTGSQESRCSHVLGLSTG</sequence>
<evidence type="ECO:0000256" key="2">
    <source>
        <dbReference type="ARBA" id="ARBA00004415"/>
    </source>
</evidence>
<feature type="transmembrane region" description="Helical" evidence="33">
    <location>
        <begin position="131"/>
        <end position="148"/>
    </location>
</feature>
<feature type="transmembrane region" description="Helical" evidence="33">
    <location>
        <begin position="355"/>
        <end position="376"/>
    </location>
</feature>
<dbReference type="InterPro" id="IPR014873">
    <property type="entry name" value="VDCC_a1su_IQ"/>
</dbReference>
<dbReference type="Gene3D" id="1.20.120.350">
    <property type="entry name" value="Voltage-gated potassium channels. Chain C"/>
    <property type="match status" value="4"/>
</dbReference>
<reference evidence="35" key="1">
    <citation type="submission" date="2025-08" db="UniProtKB">
        <authorList>
            <consortium name="Ensembl"/>
        </authorList>
    </citation>
    <scope>IDENTIFICATION</scope>
</reference>
<dbReference type="Gene3D" id="6.10.250.2500">
    <property type="match status" value="1"/>
</dbReference>
<keyword evidence="20 30" id="KW-0325">Glycoprotein</keyword>